<dbReference type="GO" id="GO:0051213">
    <property type="term" value="F:dioxygenase activity"/>
    <property type="evidence" value="ECO:0007669"/>
    <property type="project" value="UniProtKB-KW"/>
</dbReference>
<dbReference type="Proteomes" id="UP001205740">
    <property type="component" value="Unassembled WGS sequence"/>
</dbReference>
<dbReference type="SUPFAM" id="SSF51197">
    <property type="entry name" value="Clavaminate synthase-like"/>
    <property type="match status" value="1"/>
</dbReference>
<evidence type="ECO:0000313" key="1">
    <source>
        <dbReference type="EMBL" id="MCP2161462.1"/>
    </source>
</evidence>
<accession>A0ABT1H2K5</accession>
<dbReference type="EMBL" id="JAMTCG010000004">
    <property type="protein sequence ID" value="MCP2161462.1"/>
    <property type="molecule type" value="Genomic_DNA"/>
</dbReference>
<dbReference type="InterPro" id="IPR008775">
    <property type="entry name" value="Phytyl_CoA_dOase-like"/>
</dbReference>
<organism evidence="1 2">
    <name type="scientific">Williamsia serinedens</name>
    <dbReference type="NCBI Taxonomy" id="391736"/>
    <lineage>
        <taxon>Bacteria</taxon>
        <taxon>Bacillati</taxon>
        <taxon>Actinomycetota</taxon>
        <taxon>Actinomycetes</taxon>
        <taxon>Mycobacteriales</taxon>
        <taxon>Nocardiaceae</taxon>
        <taxon>Williamsia</taxon>
    </lineage>
</organism>
<proteinExistence type="predicted"/>
<dbReference type="Gene3D" id="2.60.120.620">
    <property type="entry name" value="q2cbj1_9rhob like domain"/>
    <property type="match status" value="1"/>
</dbReference>
<protein>
    <submittedName>
        <fullName evidence="1">Phytanoyl-CoA dioxygenase (PhyH)</fullName>
    </submittedName>
</protein>
<keyword evidence="2" id="KW-1185">Reference proteome</keyword>
<comment type="caution">
    <text evidence="1">The sequence shown here is derived from an EMBL/GenBank/DDBJ whole genome shotgun (WGS) entry which is preliminary data.</text>
</comment>
<evidence type="ECO:0000313" key="2">
    <source>
        <dbReference type="Proteomes" id="UP001205740"/>
    </source>
</evidence>
<gene>
    <name evidence="1" type="ORF">LX12_002657</name>
</gene>
<keyword evidence="1" id="KW-0223">Dioxygenase</keyword>
<reference evidence="1 2" key="1">
    <citation type="submission" date="2022-06" db="EMBL/GenBank/DDBJ databases">
        <title>Genomic Encyclopedia of Archaeal and Bacterial Type Strains, Phase II (KMG-II): from individual species to whole genera.</title>
        <authorList>
            <person name="Goeker M."/>
        </authorList>
    </citation>
    <scope>NUCLEOTIDE SEQUENCE [LARGE SCALE GENOMIC DNA]</scope>
    <source>
        <strain evidence="1 2">DSM 45037</strain>
    </source>
</reference>
<keyword evidence="1" id="KW-0560">Oxidoreductase</keyword>
<dbReference type="Pfam" id="PF05721">
    <property type="entry name" value="PhyH"/>
    <property type="match status" value="1"/>
</dbReference>
<name>A0ABT1H2K5_9NOCA</name>
<sequence>MTLCDTDIETFVRDGFVVLRGAVDRATIDECRAELWDAIPESPDDPTTWTEPVRWVDSPMTPVFARAAASSALVAAYDALIGPGRWVQRVELGTVPVRFPAGRESHDTGWHIDASYPAPDGSEYRVSVSSRDRGLLALFLVSDVDEHDAPTRIRVGSHADVPRFLEPYGDDGVDMFTVCAKMDRAGVLGSPDRTEVLATGAAGDVFLCHPFLVHAAQVNHRGRPRFMSQPGIMLRDQFDLAHPRSPVETAIVDALR</sequence>
<dbReference type="RefSeq" id="WP_253655016.1">
    <property type="nucleotide sequence ID" value="NZ_BAAAOE010000002.1"/>
</dbReference>